<evidence type="ECO:0000313" key="2">
    <source>
        <dbReference type="Proteomes" id="UP001062846"/>
    </source>
</evidence>
<keyword evidence="2" id="KW-1185">Reference proteome</keyword>
<gene>
    <name evidence="1" type="ORF">RHMOL_Rhmol05G0175100</name>
</gene>
<organism evidence="1 2">
    <name type="scientific">Rhododendron molle</name>
    <name type="common">Chinese azalea</name>
    <name type="synonym">Azalea mollis</name>
    <dbReference type="NCBI Taxonomy" id="49168"/>
    <lineage>
        <taxon>Eukaryota</taxon>
        <taxon>Viridiplantae</taxon>
        <taxon>Streptophyta</taxon>
        <taxon>Embryophyta</taxon>
        <taxon>Tracheophyta</taxon>
        <taxon>Spermatophyta</taxon>
        <taxon>Magnoliopsida</taxon>
        <taxon>eudicotyledons</taxon>
        <taxon>Gunneridae</taxon>
        <taxon>Pentapetalae</taxon>
        <taxon>asterids</taxon>
        <taxon>Ericales</taxon>
        <taxon>Ericaceae</taxon>
        <taxon>Ericoideae</taxon>
        <taxon>Rhodoreae</taxon>
        <taxon>Rhododendron</taxon>
    </lineage>
</organism>
<accession>A0ACC0NQA0</accession>
<reference evidence="1" key="1">
    <citation type="submission" date="2022-02" db="EMBL/GenBank/DDBJ databases">
        <title>Plant Genome Project.</title>
        <authorList>
            <person name="Zhang R.-G."/>
        </authorList>
    </citation>
    <scope>NUCLEOTIDE SEQUENCE</scope>
    <source>
        <strain evidence="1">AT1</strain>
    </source>
</reference>
<proteinExistence type="predicted"/>
<sequence>MDNDEEEVEQMELMHAFVALQYLVASINFACAVFVVVMHVVLENPRPRFTIARSPHPFRIQLDNLNKLFKGNESDCFDQLRLTKAAFMTLCTMTRSVGLSDSRYVVLEEKLAMFLSTLAHHKKNRVIKYDFTRSGHTVSKYFNEVLLALIRLHGVLLKAPEPIPANCTDERVGYAHDLSNTRGLVNDALTELPLDVRDRLKAASMIVDKPQRVDLFFSLKKEEDKVEWVNLLLSGLV</sequence>
<dbReference type="EMBL" id="CM046392">
    <property type="protein sequence ID" value="KAI8555470.1"/>
    <property type="molecule type" value="Genomic_DNA"/>
</dbReference>
<name>A0ACC0NQA0_RHOML</name>
<protein>
    <submittedName>
        <fullName evidence="1">Uncharacterized protein</fullName>
    </submittedName>
</protein>
<evidence type="ECO:0000313" key="1">
    <source>
        <dbReference type="EMBL" id="KAI8555470.1"/>
    </source>
</evidence>
<comment type="caution">
    <text evidence="1">The sequence shown here is derived from an EMBL/GenBank/DDBJ whole genome shotgun (WGS) entry which is preliminary data.</text>
</comment>
<dbReference type="Proteomes" id="UP001062846">
    <property type="component" value="Chromosome 5"/>
</dbReference>